<dbReference type="OrthoDB" id="4082971at2759"/>
<accession>A0A1G4J4V5</accession>
<keyword evidence="3" id="KW-1185">Reference proteome</keyword>
<feature type="region of interest" description="Disordered" evidence="1">
    <location>
        <begin position="34"/>
        <end position="55"/>
    </location>
</feature>
<name>A0A1G4J4V5_9SACH</name>
<protein>
    <submittedName>
        <fullName evidence="2">LADA_0D03422g1_1</fullName>
    </submittedName>
</protein>
<evidence type="ECO:0000313" key="2">
    <source>
        <dbReference type="EMBL" id="SCU84725.1"/>
    </source>
</evidence>
<dbReference type="EMBL" id="LT598454">
    <property type="protein sequence ID" value="SCU84725.1"/>
    <property type="molecule type" value="Genomic_DNA"/>
</dbReference>
<sequence>MLKNSGQKVPKMLAQELEKLHIAAAGTFILSEAPSETKNGAGRPNQAVTKPISVDPDTGEVIVRKSTGKSKIRKGQSSDEYERQRDHFFNVEKGPVWTPVGWMTKEDPLDRLDKNPESDIRLKQTRQKLMSHCHLLYYRKQYEDCAQICQTLITRFEVLESRKKIQKEIDELAHILQRCRAIAQA</sequence>
<dbReference type="Proteomes" id="UP000190274">
    <property type="component" value="Chromosome D"/>
</dbReference>
<dbReference type="AlphaFoldDB" id="A0A1G4J4V5"/>
<evidence type="ECO:0000313" key="3">
    <source>
        <dbReference type="Proteomes" id="UP000190274"/>
    </source>
</evidence>
<reference evidence="2 3" key="1">
    <citation type="submission" date="2016-03" db="EMBL/GenBank/DDBJ databases">
        <authorList>
            <person name="Devillers H."/>
        </authorList>
    </citation>
    <scope>NUCLEOTIDE SEQUENCE [LARGE SCALE GENOMIC DNA]</scope>
    <source>
        <strain evidence="2">CBS 10888</strain>
    </source>
</reference>
<proteinExistence type="predicted"/>
<evidence type="ECO:0000256" key="1">
    <source>
        <dbReference type="SAM" id="MobiDB-lite"/>
    </source>
</evidence>
<organism evidence="2 3">
    <name type="scientific">Lachancea dasiensis</name>
    <dbReference type="NCBI Taxonomy" id="1072105"/>
    <lineage>
        <taxon>Eukaryota</taxon>
        <taxon>Fungi</taxon>
        <taxon>Dikarya</taxon>
        <taxon>Ascomycota</taxon>
        <taxon>Saccharomycotina</taxon>
        <taxon>Saccharomycetes</taxon>
        <taxon>Saccharomycetales</taxon>
        <taxon>Saccharomycetaceae</taxon>
        <taxon>Lachancea</taxon>
    </lineage>
</organism>
<gene>
    <name evidence="2" type="ORF">LADA_0D03422G</name>
</gene>